<comment type="similarity">
    <text evidence="1">Belongs to the NAD(P)-dependent epimerase/dehydratase family.</text>
</comment>
<evidence type="ECO:0000256" key="1">
    <source>
        <dbReference type="ARBA" id="ARBA00007637"/>
    </source>
</evidence>
<dbReference type="Proteomes" id="UP001359559">
    <property type="component" value="Unassembled WGS sequence"/>
</dbReference>
<sequence>MQTVFRFEFEFDSTDLMRCGRNWLGGGCLFISHVSTPCPKRGMLSLESCTRLLNPECGIVPQYTMPGKPSMNGVAEGRNRTLKDMGAKDGQVFVLPRGEAIKVKGRVEMRSTGSHMTWESACTFSQCEVEGVNEMSQNPLFLTLQAHILVIILHRIHPLLHHHPLSFIALYLFPSRPWRLLGWLSLGLLDRVGVFIVDDDINDVVLLCKLFDVVSFTHVMYLVKQARVRYVMQNPKSYMHSNIAGFMNLLEAPQAEDF</sequence>
<evidence type="ECO:0000313" key="4">
    <source>
        <dbReference type="EMBL" id="KAK7278067.1"/>
    </source>
</evidence>
<evidence type="ECO:0000256" key="3">
    <source>
        <dbReference type="ARBA" id="ARBA00023235"/>
    </source>
</evidence>
<reference evidence="4 5" key="1">
    <citation type="submission" date="2024-01" db="EMBL/GenBank/DDBJ databases">
        <title>The genomes of 5 underutilized Papilionoideae crops provide insights into root nodulation and disease resistance.</title>
        <authorList>
            <person name="Yuan L."/>
        </authorList>
    </citation>
    <scope>NUCLEOTIDE SEQUENCE [LARGE SCALE GENOMIC DNA]</scope>
    <source>
        <strain evidence="4">LY-2023</strain>
        <tissue evidence="4">Leaf</tissue>
    </source>
</reference>
<name>A0AAN9FKB2_CLITE</name>
<evidence type="ECO:0000313" key="5">
    <source>
        <dbReference type="Proteomes" id="UP001359559"/>
    </source>
</evidence>
<dbReference type="Gene3D" id="3.40.50.720">
    <property type="entry name" value="NAD(P)-binding Rossmann-like Domain"/>
    <property type="match status" value="1"/>
</dbReference>
<evidence type="ECO:0000256" key="2">
    <source>
        <dbReference type="ARBA" id="ARBA00023027"/>
    </source>
</evidence>
<organism evidence="4 5">
    <name type="scientific">Clitoria ternatea</name>
    <name type="common">Butterfly pea</name>
    <dbReference type="NCBI Taxonomy" id="43366"/>
    <lineage>
        <taxon>Eukaryota</taxon>
        <taxon>Viridiplantae</taxon>
        <taxon>Streptophyta</taxon>
        <taxon>Embryophyta</taxon>
        <taxon>Tracheophyta</taxon>
        <taxon>Spermatophyta</taxon>
        <taxon>Magnoliopsida</taxon>
        <taxon>eudicotyledons</taxon>
        <taxon>Gunneridae</taxon>
        <taxon>Pentapetalae</taxon>
        <taxon>rosids</taxon>
        <taxon>fabids</taxon>
        <taxon>Fabales</taxon>
        <taxon>Fabaceae</taxon>
        <taxon>Papilionoideae</taxon>
        <taxon>50 kb inversion clade</taxon>
        <taxon>NPAAA clade</taxon>
        <taxon>indigoferoid/millettioid clade</taxon>
        <taxon>Phaseoleae</taxon>
        <taxon>Clitoria</taxon>
    </lineage>
</organism>
<dbReference type="EMBL" id="JAYKXN010000006">
    <property type="protein sequence ID" value="KAK7278067.1"/>
    <property type="molecule type" value="Genomic_DNA"/>
</dbReference>
<keyword evidence="5" id="KW-1185">Reference proteome</keyword>
<keyword evidence="3" id="KW-0413">Isomerase</keyword>
<keyword evidence="2" id="KW-0520">NAD</keyword>
<accession>A0AAN9FKB2</accession>
<dbReference type="AlphaFoldDB" id="A0AAN9FKB2"/>
<proteinExistence type="inferred from homology"/>
<dbReference type="SUPFAM" id="SSF51735">
    <property type="entry name" value="NAD(P)-binding Rossmann-fold domains"/>
    <property type="match status" value="1"/>
</dbReference>
<dbReference type="GO" id="GO:0016853">
    <property type="term" value="F:isomerase activity"/>
    <property type="evidence" value="ECO:0007669"/>
    <property type="project" value="UniProtKB-KW"/>
</dbReference>
<gene>
    <name evidence="4" type="ORF">RJT34_23090</name>
</gene>
<dbReference type="InterPro" id="IPR036291">
    <property type="entry name" value="NAD(P)-bd_dom_sf"/>
</dbReference>
<comment type="caution">
    <text evidence="4">The sequence shown here is derived from an EMBL/GenBank/DDBJ whole genome shotgun (WGS) entry which is preliminary data.</text>
</comment>
<dbReference type="PANTHER" id="PTHR43574">
    <property type="entry name" value="EPIMERASE-RELATED"/>
    <property type="match status" value="1"/>
</dbReference>
<protein>
    <submittedName>
        <fullName evidence="4">Uncharacterized protein</fullName>
    </submittedName>
</protein>